<dbReference type="CDD" id="cd09839">
    <property type="entry name" value="M1_like_TAF2"/>
    <property type="match status" value="1"/>
</dbReference>
<feature type="region of interest" description="Disordered" evidence="9">
    <location>
        <begin position="786"/>
        <end position="805"/>
    </location>
</feature>
<dbReference type="InterPro" id="IPR057345">
    <property type="entry name" value="Ig-like_TAF2"/>
</dbReference>
<feature type="region of interest" description="Disordered" evidence="9">
    <location>
        <begin position="289"/>
        <end position="354"/>
    </location>
</feature>
<proteinExistence type="inferred from homology"/>
<dbReference type="PANTHER" id="PTHR15137:SF9">
    <property type="entry name" value="TRANSCRIPTION INITIATION FACTOR TFIID SUBUNIT 2"/>
    <property type="match status" value="1"/>
</dbReference>
<dbReference type="HOGENOM" id="CLU_002317_2_0_1"/>
<evidence type="ECO:0000256" key="8">
    <source>
        <dbReference type="ARBA" id="ARBA00076306"/>
    </source>
</evidence>
<dbReference type="GO" id="GO:0000976">
    <property type="term" value="F:transcription cis-regulatory region binding"/>
    <property type="evidence" value="ECO:0007669"/>
    <property type="project" value="TreeGrafter"/>
</dbReference>
<feature type="compositionally biased region" description="Basic and acidic residues" evidence="9">
    <location>
        <begin position="325"/>
        <end position="336"/>
    </location>
</feature>
<dbReference type="RefSeq" id="XP_002554307.1">
    <property type="nucleotide sequence ID" value="XM_002554261.1"/>
</dbReference>
<evidence type="ECO:0000256" key="5">
    <source>
        <dbReference type="ARBA" id="ARBA00023163"/>
    </source>
</evidence>
<feature type="region of interest" description="Disordered" evidence="9">
    <location>
        <begin position="1"/>
        <end position="37"/>
    </location>
</feature>
<keyword evidence="4" id="KW-0805">Transcription regulation</keyword>
<dbReference type="SUPFAM" id="SSF63737">
    <property type="entry name" value="Leukotriene A4 hydrolase N-terminal domain"/>
    <property type="match status" value="1"/>
</dbReference>
<dbReference type="InParanoid" id="C5DK69"/>
<protein>
    <recommendedName>
        <fullName evidence="3">Transcription initiation factor TFIID subunit 2</fullName>
    </recommendedName>
    <alternativeName>
        <fullName evidence="8">TBP-associated factor 2</fullName>
    </alternativeName>
</protein>
<evidence type="ECO:0000256" key="1">
    <source>
        <dbReference type="ARBA" id="ARBA00004123"/>
    </source>
</evidence>
<dbReference type="Proteomes" id="UP000002036">
    <property type="component" value="Chromosome F"/>
</dbReference>
<dbReference type="GO" id="GO:0016251">
    <property type="term" value="F:RNA polymerase II general transcription initiation factor activity"/>
    <property type="evidence" value="ECO:0007669"/>
    <property type="project" value="TreeGrafter"/>
</dbReference>
<dbReference type="EMBL" id="CU928170">
    <property type="protein sequence ID" value="CAR23870.1"/>
    <property type="molecule type" value="Genomic_DNA"/>
</dbReference>
<dbReference type="GO" id="GO:0006367">
    <property type="term" value="P:transcription initiation at RNA polymerase II promoter"/>
    <property type="evidence" value="ECO:0007669"/>
    <property type="project" value="TreeGrafter"/>
</dbReference>
<comment type="similarity">
    <text evidence="2">Belongs to the TAF2 family.</text>
</comment>
<comment type="subcellular location">
    <subcellularLocation>
        <location evidence="1">Nucleus</location>
    </subcellularLocation>
</comment>
<comment type="function">
    <text evidence="7">Functions as a component of the DNA-binding general transcription factor complex TFIID. Binding of TFIID to a promoter (with or without TATA element) is the initial step in pre-initiation complex (PIC) formation. TFIID plays a key role in the regulation of gene expression by RNA polymerase II through different activities such as transcription activator interaction, core promoter recognition and selectivity, TFIIA and TFIIB interaction, chromatin modification (histone acetylation by TAF1), facilitation of DNA opening and initiation of transcription.</text>
</comment>
<keyword evidence="5" id="KW-0804">Transcription</keyword>
<organism evidence="12 13">
    <name type="scientific">Lachancea thermotolerans (strain ATCC 56472 / CBS 6340 / NRRL Y-8284)</name>
    <name type="common">Yeast</name>
    <name type="synonym">Kluyveromyces thermotolerans</name>
    <dbReference type="NCBI Taxonomy" id="559295"/>
    <lineage>
        <taxon>Eukaryota</taxon>
        <taxon>Fungi</taxon>
        <taxon>Dikarya</taxon>
        <taxon>Ascomycota</taxon>
        <taxon>Saccharomycotina</taxon>
        <taxon>Saccharomycetes</taxon>
        <taxon>Saccharomycetales</taxon>
        <taxon>Saccharomycetaceae</taxon>
        <taxon>Lachancea</taxon>
    </lineage>
</organism>
<evidence type="ECO:0000256" key="9">
    <source>
        <dbReference type="SAM" id="MobiDB-lite"/>
    </source>
</evidence>
<sequence>MQEATSPPSAIPSFQRPRTASGFRANSSNQSAKDSLSAHTAMAPLKATPRASGSSQLFLAAPEAAFKIAHQRVFVDVDLANHSLVGYTEIILIPLSDRLEFVTLDCKQMNVTGVIVENRRCDNYIHDDPYRWYAEKYSKGQLLDSPLYRCNSVEQSHFLRNKFSELNHASESTDSNRSQLTIRIPPSVKITLQDANAVSFTPITPSIRTPAQDTIYSPITIRINYELHNPTTGLQFDTSREQALWNACTTNTELNSSASHWLPCVDTLEEKCTWELEFSIPKKVRDIGTSNIVGATQPRRHRRNPNTPGRDNEHDTDSGIDNIDNDGHDADNRNQNEDDDEEMDEEDEEDNPLNREMVVCCSEFSSGKEVPHPTDLSRKVASFQIFNPVAPHHIGWAVGPFQTWVLPQVKAQEEPEEDPDEPYAPVQNQEDEERDVIPIQIYTLPSPDVDERTILNSTLVTHEILDFYSKEFGSYSFTSYCLLFLPSIAGDHMDFAGATFCNTRLLYPPEVIDPTFTTTDKLTWALAAQWAGVNVTPLDMNDMWCCIGMAGYMALQFSKHLMGLNEFKYRVKLLSEQVVEQDWEKPPMADSFTQASMPISSLSKQLQFIKLKAPIVLYILDRRMTKTERSFGMSRVLPKIFLQAMSGDLPNSTLSTAHFQHVCERVNKNKLENFFKEWVYGSGVPIFRITQRFNKKRMVVEMGIRQCQVQELGLGKTVGDEGFSSSAMNHLCSPNKNLTPVFTGSMTIRIHEADGTPYEHIVELKDTFTKLDIQYNTKYKRLKRRRKINKTAKQEGKDPTPAENPDVLVAEDENEDIVLVNCLGDVLLSAKDCNQWNLTDPMVTSEGDEFQQQNEAFEWIRIDADFEWVCKIHINQPDYMFASQLQQDRDVEAQIDSIRFFEDVVVNSNVNSMVYSSILTRTVMDERYFYGVRIEACRALSRFIMQQPNTDNFSGGARHLIKIFQYYFCYENSNIPFDNDFSDYQRYFLQKAIPQLLAEVRNQNDVCPRYVKRFLLDILRYNENGDNSYYDTHYVVTLITSVVTSALQDPEDASFYQDLLHELRRFKNLDQWIPSYQLLVTKCIMIQHLRLAIDGFYVFDDIANILEYTVKEKLNSTSETSFHATEGLQDLLLTSFEVLLVDGGIKNKEALKLFFEYMLLHPDPYVRTQLISVLVDSIDFIATKRYLEDLDDDIDSIHTTINLPSGMESGKLGDSNIIIENYSAEASSKRETQMRASIGGLITLMRRRFASYAPLKQIIWDSLHSPLTSVYQKKCLFDVIRVIYKLQDNFYVTLPIPRDRRLVAKNIGNGIVKIRREGILKINLAPKIKINSKRKPPVSTKSSSVKLKLNLPNSKKSSTPSRRQSNPSVNSSPLPRKKQKIVRSSVTKIGSLPLRFVKISSSRGTVDVSAAQFNENVTIVKSNARALVMKIKMPRGSKKEEDS</sequence>
<dbReference type="eggNOG" id="KOG1932">
    <property type="taxonomic scope" value="Eukaryota"/>
</dbReference>
<feature type="compositionally biased region" description="Acidic residues" evidence="9">
    <location>
        <begin position="337"/>
        <end position="351"/>
    </location>
</feature>
<evidence type="ECO:0000256" key="4">
    <source>
        <dbReference type="ARBA" id="ARBA00023015"/>
    </source>
</evidence>
<dbReference type="FunCoup" id="C5DK69">
    <property type="interactions" value="710"/>
</dbReference>
<dbReference type="InterPro" id="IPR037813">
    <property type="entry name" value="TAF2"/>
</dbReference>
<dbReference type="Gene3D" id="2.60.40.1730">
    <property type="entry name" value="tricorn interacting facor f3 domain"/>
    <property type="match status" value="1"/>
</dbReference>
<feature type="compositionally biased region" description="Polar residues" evidence="9">
    <location>
        <begin position="24"/>
        <end position="37"/>
    </location>
</feature>
<evidence type="ECO:0000256" key="2">
    <source>
        <dbReference type="ARBA" id="ARBA00010937"/>
    </source>
</evidence>
<dbReference type="KEGG" id="lth:KLTH0F02222g"/>
<feature type="compositionally biased region" description="Low complexity" evidence="9">
    <location>
        <begin position="1337"/>
        <end position="1359"/>
    </location>
</feature>
<keyword evidence="13" id="KW-1185">Reference proteome</keyword>
<accession>C5DK69</accession>
<dbReference type="GeneID" id="8292499"/>
<dbReference type="Pfam" id="PF25577">
    <property type="entry name" value="TPR_TAF2_C"/>
    <property type="match status" value="1"/>
</dbReference>
<dbReference type="InterPro" id="IPR027268">
    <property type="entry name" value="Peptidase_M4/M1_CTD_sf"/>
</dbReference>
<dbReference type="STRING" id="559295.C5DK69"/>
<dbReference type="GO" id="GO:0005669">
    <property type="term" value="C:transcription factor TFIID complex"/>
    <property type="evidence" value="ECO:0007669"/>
    <property type="project" value="InterPro"/>
</dbReference>
<feature type="domain" description="Transcription initiation factor TFIID subunit 2 Ig-like" evidence="10">
    <location>
        <begin position="682"/>
        <end position="877"/>
    </location>
</feature>
<feature type="region of interest" description="Disordered" evidence="9">
    <location>
        <begin position="410"/>
        <end position="429"/>
    </location>
</feature>
<feature type="compositionally biased region" description="Polar residues" evidence="9">
    <location>
        <begin position="1360"/>
        <end position="1373"/>
    </location>
</feature>
<dbReference type="GO" id="GO:0003682">
    <property type="term" value="F:chromatin binding"/>
    <property type="evidence" value="ECO:0007669"/>
    <property type="project" value="TreeGrafter"/>
</dbReference>
<evidence type="ECO:0000256" key="7">
    <source>
        <dbReference type="ARBA" id="ARBA00025346"/>
    </source>
</evidence>
<feature type="domain" description="Transcription initiation factor TFIID subunit 2 TPR repeats" evidence="11">
    <location>
        <begin position="878"/>
        <end position="1202"/>
    </location>
</feature>
<dbReference type="OrthoDB" id="308861at2759"/>
<dbReference type="PANTHER" id="PTHR15137">
    <property type="entry name" value="TRANSCRIPTION INITIATION FACTOR TFIID"/>
    <property type="match status" value="1"/>
</dbReference>
<dbReference type="Pfam" id="PF25316">
    <property type="entry name" value="TAF2_3rd"/>
    <property type="match status" value="1"/>
</dbReference>
<dbReference type="InterPro" id="IPR042097">
    <property type="entry name" value="Aminopeptidase_N-like_N_sf"/>
</dbReference>
<name>C5DK69_LACTC</name>
<evidence type="ECO:0000259" key="11">
    <source>
        <dbReference type="Pfam" id="PF25577"/>
    </source>
</evidence>
<dbReference type="Gene3D" id="1.10.390.10">
    <property type="entry name" value="Neutral Protease Domain 2"/>
    <property type="match status" value="1"/>
</dbReference>
<evidence type="ECO:0000313" key="12">
    <source>
        <dbReference type="EMBL" id="CAR23870.1"/>
    </source>
</evidence>
<evidence type="ECO:0000256" key="6">
    <source>
        <dbReference type="ARBA" id="ARBA00023242"/>
    </source>
</evidence>
<reference evidence="12 13" key="1">
    <citation type="journal article" date="2009" name="Genome Res.">
        <title>Comparative genomics of protoploid Saccharomycetaceae.</title>
        <authorList>
            <consortium name="The Genolevures Consortium"/>
            <person name="Souciet J.-L."/>
            <person name="Dujon B."/>
            <person name="Gaillardin C."/>
            <person name="Johnston M."/>
            <person name="Baret P.V."/>
            <person name="Cliften P."/>
            <person name="Sherman D.J."/>
            <person name="Weissenbach J."/>
            <person name="Westhof E."/>
            <person name="Wincker P."/>
            <person name="Jubin C."/>
            <person name="Poulain J."/>
            <person name="Barbe V."/>
            <person name="Segurens B."/>
            <person name="Artiguenave F."/>
            <person name="Anthouard V."/>
            <person name="Vacherie B."/>
            <person name="Val M.-E."/>
            <person name="Fulton R.S."/>
            <person name="Minx P."/>
            <person name="Wilson R."/>
            <person name="Durrens P."/>
            <person name="Jean G."/>
            <person name="Marck C."/>
            <person name="Martin T."/>
            <person name="Nikolski M."/>
            <person name="Rolland T."/>
            <person name="Seret M.-L."/>
            <person name="Casaregola S."/>
            <person name="Despons L."/>
            <person name="Fairhead C."/>
            <person name="Fischer G."/>
            <person name="Lafontaine I."/>
            <person name="Leh V."/>
            <person name="Lemaire M."/>
            <person name="de Montigny J."/>
            <person name="Neuveglise C."/>
            <person name="Thierry A."/>
            <person name="Blanc-Lenfle I."/>
            <person name="Bleykasten C."/>
            <person name="Diffels J."/>
            <person name="Fritsch E."/>
            <person name="Frangeul L."/>
            <person name="Goeffon A."/>
            <person name="Jauniaux N."/>
            <person name="Kachouri-Lafond R."/>
            <person name="Payen C."/>
            <person name="Potier S."/>
            <person name="Pribylova L."/>
            <person name="Ozanne C."/>
            <person name="Richard G.-F."/>
            <person name="Sacerdot C."/>
            <person name="Straub M.-L."/>
            <person name="Talla E."/>
        </authorList>
    </citation>
    <scope>NUCLEOTIDE SEQUENCE [LARGE SCALE GENOMIC DNA]</scope>
    <source>
        <strain evidence="13">ATCC 56472 / CBS 6340 / NRRL Y-8284</strain>
    </source>
</reference>
<dbReference type="FunFam" id="1.10.390.10:FF:000011">
    <property type="entry name" value="Transcription initiation factor TFIID subunit"/>
    <property type="match status" value="1"/>
</dbReference>
<dbReference type="SUPFAM" id="SSF55486">
    <property type="entry name" value="Metalloproteases ('zincins'), catalytic domain"/>
    <property type="match status" value="1"/>
</dbReference>
<evidence type="ECO:0000259" key="10">
    <source>
        <dbReference type="Pfam" id="PF25316"/>
    </source>
</evidence>
<feature type="region of interest" description="Disordered" evidence="9">
    <location>
        <begin position="1332"/>
        <end position="1384"/>
    </location>
</feature>
<evidence type="ECO:0000313" key="13">
    <source>
        <dbReference type="Proteomes" id="UP000002036"/>
    </source>
</evidence>
<dbReference type="InterPro" id="IPR057991">
    <property type="entry name" value="TPR_TAF2_C"/>
</dbReference>
<gene>
    <name evidence="12" type="ordered locus">KLTH0F02222g</name>
</gene>
<keyword evidence="6" id="KW-0539">Nucleus</keyword>
<dbReference type="OMA" id="TDLFMKK"/>
<evidence type="ECO:0000256" key="3">
    <source>
        <dbReference type="ARBA" id="ARBA00017363"/>
    </source>
</evidence>